<reference evidence="1 2" key="1">
    <citation type="journal article" date="2012" name="Proc. Natl. Acad. Sci. U.S.A.">
        <title>Comparative genomics of Ceriporiopsis subvermispora and Phanerochaete chrysosporium provide insight into selective ligninolysis.</title>
        <authorList>
            <person name="Fernandez-Fueyo E."/>
            <person name="Ruiz-Duenas F.J."/>
            <person name="Ferreira P."/>
            <person name="Floudas D."/>
            <person name="Hibbett D.S."/>
            <person name="Canessa P."/>
            <person name="Larrondo L.F."/>
            <person name="James T.Y."/>
            <person name="Seelenfreund D."/>
            <person name="Lobos S."/>
            <person name="Polanco R."/>
            <person name="Tello M."/>
            <person name="Honda Y."/>
            <person name="Watanabe T."/>
            <person name="Watanabe T."/>
            <person name="Ryu J.S."/>
            <person name="Kubicek C.P."/>
            <person name="Schmoll M."/>
            <person name="Gaskell J."/>
            <person name="Hammel K.E."/>
            <person name="St John F.J."/>
            <person name="Vanden Wymelenberg A."/>
            <person name="Sabat G."/>
            <person name="Splinter BonDurant S."/>
            <person name="Syed K."/>
            <person name="Yadav J.S."/>
            <person name="Doddapaneni H."/>
            <person name="Subramanian V."/>
            <person name="Lavin J.L."/>
            <person name="Oguiza J.A."/>
            <person name="Perez G."/>
            <person name="Pisabarro A.G."/>
            <person name="Ramirez L."/>
            <person name="Santoyo F."/>
            <person name="Master E."/>
            <person name="Coutinho P.M."/>
            <person name="Henrissat B."/>
            <person name="Lombard V."/>
            <person name="Magnuson J.K."/>
            <person name="Kuees U."/>
            <person name="Hori C."/>
            <person name="Igarashi K."/>
            <person name="Samejima M."/>
            <person name="Held B.W."/>
            <person name="Barry K.W."/>
            <person name="LaButti K.M."/>
            <person name="Lapidus A."/>
            <person name="Lindquist E.A."/>
            <person name="Lucas S.M."/>
            <person name="Riley R."/>
            <person name="Salamov A.A."/>
            <person name="Hoffmeister D."/>
            <person name="Schwenk D."/>
            <person name="Hadar Y."/>
            <person name="Yarden O."/>
            <person name="de Vries R.P."/>
            <person name="Wiebenga A."/>
            <person name="Stenlid J."/>
            <person name="Eastwood D."/>
            <person name="Grigoriev I.V."/>
            <person name="Berka R.M."/>
            <person name="Blanchette R.A."/>
            <person name="Kersten P."/>
            <person name="Martinez A.T."/>
            <person name="Vicuna R."/>
            <person name="Cullen D."/>
        </authorList>
    </citation>
    <scope>NUCLEOTIDE SEQUENCE [LARGE SCALE GENOMIC DNA]</scope>
    <source>
        <strain evidence="1 2">B</strain>
    </source>
</reference>
<organism evidence="1 2">
    <name type="scientific">Ceriporiopsis subvermispora (strain B)</name>
    <name type="common">White-rot fungus</name>
    <name type="synonym">Gelatoporia subvermispora</name>
    <dbReference type="NCBI Taxonomy" id="914234"/>
    <lineage>
        <taxon>Eukaryota</taxon>
        <taxon>Fungi</taxon>
        <taxon>Dikarya</taxon>
        <taxon>Basidiomycota</taxon>
        <taxon>Agaricomycotina</taxon>
        <taxon>Agaricomycetes</taxon>
        <taxon>Polyporales</taxon>
        <taxon>Gelatoporiaceae</taxon>
        <taxon>Gelatoporia</taxon>
    </lineage>
</organism>
<dbReference type="InterPro" id="IPR043519">
    <property type="entry name" value="NT_sf"/>
</dbReference>
<name>M2QNV2_CERS8</name>
<dbReference type="HOGENOM" id="CLU_096900_0_0_1"/>
<sequence>MCQTYDCQKDFLQAAKALSCKLDDLGLRHAFIGGFACSLLGSPRLTKDIDVIIETQRIDLVALCESLAEVTSRFATLNFQLYYIQNVSEGIGREELVLRSSENVLVKAFPAGLLGLPIVAELTLEVGNHAIKILHPSVLILTKFKRWSASHASTHPKTIRKILPDVCDIVFLIIWLAERGISIRFESYCGTTKPELLLMVRRFRDKYAEETERMESLRSIMPDDWDAMLALLAPEDDSRVPPVHLSQGR</sequence>
<dbReference type="Proteomes" id="UP000016930">
    <property type="component" value="Unassembled WGS sequence"/>
</dbReference>
<dbReference type="AlphaFoldDB" id="M2QNV2"/>
<dbReference type="EMBL" id="KB445794">
    <property type="protein sequence ID" value="EMD38738.1"/>
    <property type="molecule type" value="Genomic_DNA"/>
</dbReference>
<dbReference type="Gene3D" id="3.30.460.40">
    <property type="match status" value="1"/>
</dbReference>
<proteinExistence type="predicted"/>
<gene>
    <name evidence="1" type="ORF">CERSUDRAFT_151359</name>
</gene>
<evidence type="ECO:0000313" key="1">
    <source>
        <dbReference type="EMBL" id="EMD38738.1"/>
    </source>
</evidence>
<dbReference type="OrthoDB" id="10066232at2759"/>
<dbReference type="SUPFAM" id="SSF81301">
    <property type="entry name" value="Nucleotidyltransferase"/>
    <property type="match status" value="1"/>
</dbReference>
<evidence type="ECO:0000313" key="2">
    <source>
        <dbReference type="Proteomes" id="UP000016930"/>
    </source>
</evidence>
<protein>
    <submittedName>
        <fullName evidence="1">Uncharacterized protein</fullName>
    </submittedName>
</protein>
<accession>M2QNV2</accession>
<dbReference type="STRING" id="914234.M2QNV2"/>
<keyword evidence="2" id="KW-1185">Reference proteome</keyword>